<keyword evidence="2" id="KW-0472">Membrane</keyword>
<feature type="transmembrane region" description="Helical" evidence="2">
    <location>
        <begin position="12"/>
        <end position="30"/>
    </location>
</feature>
<keyword evidence="2" id="KW-0812">Transmembrane</keyword>
<feature type="compositionally biased region" description="Basic and acidic residues" evidence="1">
    <location>
        <begin position="532"/>
        <end position="541"/>
    </location>
</feature>
<sequence length="734" mass="80541">MAYSSIPILPSVFIYKIIFIIFIAFHASVLSHPPRSLTSSSSPSSSSFVSPMPRDLAHFGRSKRQVWPFKFDILGLARTVVGYAIKFAYEDPRADRWQQEWRNFAHEMRGSAGSIRQSLLSLPSLLERMEARGEWLHVRATLRSLLSRLRVFHHPLAELQGAGGALHPRSAETWAANAIDPTSGIFAVLLDLNALILDSDAGGGGDAGGRALYTAYTHSLAARGNEGILCYAGTSRLGAVASLHVLVQGARLQALEALMAAYNLAGAASATNFTAEMLRKLELFEGNTAQQEMALRSAARSADDRVLACGDGGGDSSGNGDSGKTHTLFTVFQGIQLNEARLGDGSCMATCETSHSQVLPPAQPRARHCEGILLECQDSWDYVGLNLAPSGDWRRILAMGNIWGPKESVAERWGQKTARLPTWEEVSGGGSFAGDYAYTRWFWRCRPCFCICEDPWRNTAEFDLGEVRSDTERGMVVTGVAMQASTLMDERGSRTRVRLEVRQGRARPFGHAEPSEPRWRRATGSHGTNFETRSRSNDANEHTQWNGTEATLAQTYSVSREQRRATIDLQDVRVDPGCVLTGVAFFERGRHLALKVHQTPIEPDTGHLRAHEGRWKEPPPTVCSFPSIQGLELPPSWSDGHVERGPCAEASMEFAWSSKEQDVAQSTLPAIDTRLAAPDEDVWRYGAGLHYAARQGFAGSIGVSLLDRPDCGGVNVGSEWTDRFSRGRGEDRIE</sequence>
<evidence type="ECO:0000313" key="4">
    <source>
        <dbReference type="RefSeq" id="XP_032814290.1"/>
    </source>
</evidence>
<dbReference type="Proteomes" id="UP001318040">
    <property type="component" value="Chromosome 21"/>
</dbReference>
<dbReference type="AlphaFoldDB" id="A0AAJ7TC83"/>
<proteinExistence type="predicted"/>
<evidence type="ECO:0000256" key="1">
    <source>
        <dbReference type="SAM" id="MobiDB-lite"/>
    </source>
</evidence>
<evidence type="ECO:0000313" key="3">
    <source>
        <dbReference type="Proteomes" id="UP001318040"/>
    </source>
</evidence>
<reference evidence="4" key="1">
    <citation type="submission" date="2025-08" db="UniProtKB">
        <authorList>
            <consortium name="RefSeq"/>
        </authorList>
    </citation>
    <scope>IDENTIFICATION</scope>
    <source>
        <tissue evidence="4">Sperm</tissue>
    </source>
</reference>
<organism evidence="3 4">
    <name type="scientific">Petromyzon marinus</name>
    <name type="common">Sea lamprey</name>
    <dbReference type="NCBI Taxonomy" id="7757"/>
    <lineage>
        <taxon>Eukaryota</taxon>
        <taxon>Metazoa</taxon>
        <taxon>Chordata</taxon>
        <taxon>Craniata</taxon>
        <taxon>Vertebrata</taxon>
        <taxon>Cyclostomata</taxon>
        <taxon>Hyperoartia</taxon>
        <taxon>Petromyzontiformes</taxon>
        <taxon>Petromyzontidae</taxon>
        <taxon>Petromyzon</taxon>
    </lineage>
</organism>
<dbReference type="PANTHER" id="PTHR47890:SF1">
    <property type="entry name" value="LD24308P"/>
    <property type="match status" value="1"/>
</dbReference>
<gene>
    <name evidence="4" type="primary">LOC116944661</name>
</gene>
<dbReference type="PANTHER" id="PTHR47890">
    <property type="entry name" value="LD24308P"/>
    <property type="match status" value="1"/>
</dbReference>
<evidence type="ECO:0000256" key="2">
    <source>
        <dbReference type="SAM" id="Phobius"/>
    </source>
</evidence>
<protein>
    <submittedName>
        <fullName evidence="4">Uncharacterized protein LOC116944661 isoform X1</fullName>
    </submittedName>
</protein>
<keyword evidence="3" id="KW-1185">Reference proteome</keyword>
<name>A0AAJ7TC83_PETMA</name>
<keyword evidence="2" id="KW-1133">Transmembrane helix</keyword>
<dbReference type="Pfam" id="PF16061">
    <property type="entry name" value="DUF4803"/>
    <property type="match status" value="1"/>
</dbReference>
<accession>A0AAJ7TC83</accession>
<dbReference type="KEGG" id="pmrn:116944661"/>
<dbReference type="RefSeq" id="XP_032814290.1">
    <property type="nucleotide sequence ID" value="XM_032958399.1"/>
</dbReference>
<feature type="region of interest" description="Disordered" evidence="1">
    <location>
        <begin position="508"/>
        <end position="543"/>
    </location>
</feature>
<dbReference type="InterPro" id="IPR032062">
    <property type="entry name" value="DUF4803"/>
</dbReference>